<evidence type="ECO:0000259" key="1">
    <source>
        <dbReference type="PROSITE" id="PS50041"/>
    </source>
</evidence>
<feature type="domain" description="C-type lectin" evidence="1">
    <location>
        <begin position="221"/>
        <end position="342"/>
    </location>
</feature>
<dbReference type="Pfam" id="PF00059">
    <property type="entry name" value="Lectin_C"/>
    <property type="match status" value="2"/>
</dbReference>
<feature type="domain" description="C-type lectin" evidence="1">
    <location>
        <begin position="84"/>
        <end position="197"/>
    </location>
</feature>
<dbReference type="PANTHER" id="PTHR22803">
    <property type="entry name" value="MANNOSE, PHOSPHOLIPASE, LECTIN RECEPTOR RELATED"/>
    <property type="match status" value="1"/>
</dbReference>
<evidence type="ECO:0000313" key="3">
    <source>
        <dbReference type="WBParaSite" id="ACRNAN_scaffold7546.g23371.t1"/>
    </source>
</evidence>
<sequence length="354" mass="40105">MTLDGMVLETPRALAILKVSEMHKVLAGTRILKVGMIQNRNKTHQTFTLNHRRRTTPIFLQTIFLNKWTRREDLHLLHLHPRTFITLCYSVYLKADTYGSATNKCITSGGQLASVKDAFTNSFLTTTMQNMLSDPTVHMWLGGNRIISNWHWSDGSPFNYTNWAAGQPSNGDCLSLQPSSGKWFSDLCQNAQPYICEFDAELDCQPQKIFACDSGWTFFNSTNACYKTFHNLTWHAAQKACLANGSHLASIHSDDENSFIIEYTTTGLLLNVSQFYVIDDLWIGLYDAGNNNYQWTDGTPLNYTKWASGDGPRPNNCGQLSPDQENLNPTPGYQHWSVRPCDWIERAAIFNLIP</sequence>
<protein>
    <submittedName>
        <fullName evidence="3">C-type lectin domain-containing protein</fullName>
    </submittedName>
</protein>
<proteinExistence type="predicted"/>
<dbReference type="SUPFAM" id="SSF56436">
    <property type="entry name" value="C-type lectin-like"/>
    <property type="match status" value="2"/>
</dbReference>
<dbReference type="Proteomes" id="UP000887540">
    <property type="component" value="Unplaced"/>
</dbReference>
<keyword evidence="2" id="KW-1185">Reference proteome</keyword>
<evidence type="ECO:0000313" key="2">
    <source>
        <dbReference type="Proteomes" id="UP000887540"/>
    </source>
</evidence>
<dbReference type="PROSITE" id="PS50041">
    <property type="entry name" value="C_TYPE_LECTIN_2"/>
    <property type="match status" value="2"/>
</dbReference>
<dbReference type="InterPro" id="IPR016187">
    <property type="entry name" value="CTDL_fold"/>
</dbReference>
<accession>A0A914EG88</accession>
<dbReference type="Gene3D" id="3.10.100.10">
    <property type="entry name" value="Mannose-Binding Protein A, subunit A"/>
    <property type="match status" value="2"/>
</dbReference>
<name>A0A914EG88_9BILA</name>
<dbReference type="AlphaFoldDB" id="A0A914EG88"/>
<dbReference type="CDD" id="cd00037">
    <property type="entry name" value="CLECT"/>
    <property type="match status" value="2"/>
</dbReference>
<organism evidence="2 3">
    <name type="scientific">Acrobeloides nanus</name>
    <dbReference type="NCBI Taxonomy" id="290746"/>
    <lineage>
        <taxon>Eukaryota</taxon>
        <taxon>Metazoa</taxon>
        <taxon>Ecdysozoa</taxon>
        <taxon>Nematoda</taxon>
        <taxon>Chromadorea</taxon>
        <taxon>Rhabditida</taxon>
        <taxon>Tylenchina</taxon>
        <taxon>Cephalobomorpha</taxon>
        <taxon>Cephaloboidea</taxon>
        <taxon>Cephalobidae</taxon>
        <taxon>Acrobeloides</taxon>
    </lineage>
</organism>
<dbReference type="WBParaSite" id="ACRNAN_scaffold7546.g23371.t1">
    <property type="protein sequence ID" value="ACRNAN_scaffold7546.g23371.t1"/>
    <property type="gene ID" value="ACRNAN_scaffold7546.g23371"/>
</dbReference>
<dbReference type="SMART" id="SM00034">
    <property type="entry name" value="CLECT"/>
    <property type="match status" value="2"/>
</dbReference>
<reference evidence="3" key="1">
    <citation type="submission" date="2022-11" db="UniProtKB">
        <authorList>
            <consortium name="WormBaseParasite"/>
        </authorList>
    </citation>
    <scope>IDENTIFICATION</scope>
</reference>
<dbReference type="InterPro" id="IPR050111">
    <property type="entry name" value="C-type_lectin/snaclec_domain"/>
</dbReference>
<dbReference type="InterPro" id="IPR001304">
    <property type="entry name" value="C-type_lectin-like"/>
</dbReference>
<dbReference type="InterPro" id="IPR016186">
    <property type="entry name" value="C-type_lectin-like/link_sf"/>
</dbReference>